<evidence type="ECO:0000256" key="1">
    <source>
        <dbReference type="SAM" id="MobiDB-lite"/>
    </source>
</evidence>
<dbReference type="PROSITE" id="PS51257">
    <property type="entry name" value="PROKAR_LIPOPROTEIN"/>
    <property type="match status" value="1"/>
</dbReference>
<organism evidence="2 3">
    <name type="scientific">Paenibacillus artemisiicola</name>
    <dbReference type="NCBI Taxonomy" id="1172618"/>
    <lineage>
        <taxon>Bacteria</taxon>
        <taxon>Bacillati</taxon>
        <taxon>Bacillota</taxon>
        <taxon>Bacilli</taxon>
        <taxon>Bacillales</taxon>
        <taxon>Paenibacillaceae</taxon>
        <taxon>Paenibacillus</taxon>
    </lineage>
</organism>
<dbReference type="RefSeq" id="WP_208848638.1">
    <property type="nucleotide sequence ID" value="NZ_JAGGDJ010000012.1"/>
</dbReference>
<dbReference type="EMBL" id="JAGGDJ010000012">
    <property type="protein sequence ID" value="MBO7745812.1"/>
    <property type="molecule type" value="Genomic_DNA"/>
</dbReference>
<comment type="caution">
    <text evidence="2">The sequence shown here is derived from an EMBL/GenBank/DDBJ whole genome shotgun (WGS) entry which is preliminary data.</text>
</comment>
<protein>
    <submittedName>
        <fullName evidence="2">SAF domain-containing protein</fullName>
    </submittedName>
</protein>
<name>A0ABS3WBZ5_9BACL</name>
<accession>A0ABS3WBZ5</accession>
<evidence type="ECO:0000313" key="2">
    <source>
        <dbReference type="EMBL" id="MBO7745812.1"/>
    </source>
</evidence>
<gene>
    <name evidence="2" type="ORF">I8J29_16510</name>
</gene>
<feature type="region of interest" description="Disordered" evidence="1">
    <location>
        <begin position="270"/>
        <end position="301"/>
    </location>
</feature>
<keyword evidence="3" id="KW-1185">Reference proteome</keyword>
<dbReference type="CDD" id="cd11614">
    <property type="entry name" value="SAF_CpaB_FlgA_like"/>
    <property type="match status" value="1"/>
</dbReference>
<reference evidence="2 3" key="1">
    <citation type="submission" date="2021-03" db="EMBL/GenBank/DDBJ databases">
        <title>Paenibacillus artemisicola MWE-103 whole genome sequence.</title>
        <authorList>
            <person name="Ham Y.J."/>
        </authorList>
    </citation>
    <scope>NUCLEOTIDE SEQUENCE [LARGE SCALE GENOMIC DNA]</scope>
    <source>
        <strain evidence="2 3">MWE-103</strain>
    </source>
</reference>
<sequence>MNRKWISGAIGLLIVVGCSIGFWKYMNSIETDVTTMQTWKPVKMIQQGQLITSSMIREVSIPTVQHMDNAIVEQSQIIGKRALIPIGETEEFLSWKIGEDKLYPSGEDEYIGFNIDFVGAVNNMVRRGDKVVAWVEYAQPKVLDVSGHEISEAQQQAVLSVEPSAVFTKVYTKQLLNDLTVAYVKDTEGNEIIDADLGGPISLPGSAAHRDEASADHYRQTATGVPAYITFIMSPEEYQTFAAGTKEGTIRLGLPNTLSSFGTITSLQSEAKEPLVEQTTKDSSTTGNLTNSTLPSNQESH</sequence>
<evidence type="ECO:0000313" key="3">
    <source>
        <dbReference type="Proteomes" id="UP000670947"/>
    </source>
</evidence>
<proteinExistence type="predicted"/>
<feature type="compositionally biased region" description="Low complexity" evidence="1">
    <location>
        <begin position="283"/>
        <end position="301"/>
    </location>
</feature>
<dbReference type="Proteomes" id="UP000670947">
    <property type="component" value="Unassembled WGS sequence"/>
</dbReference>